<dbReference type="AlphaFoldDB" id="A0AAV4XIX3"/>
<dbReference type="Proteomes" id="UP001054945">
    <property type="component" value="Unassembled WGS sequence"/>
</dbReference>
<dbReference type="EMBL" id="BPLR01017875">
    <property type="protein sequence ID" value="GIY95136.1"/>
    <property type="molecule type" value="Genomic_DNA"/>
</dbReference>
<keyword evidence="3" id="KW-1185">Reference proteome</keyword>
<protein>
    <submittedName>
        <fullName evidence="2">Uncharacterized protein</fullName>
    </submittedName>
</protein>
<organism evidence="2 3">
    <name type="scientific">Caerostris extrusa</name>
    <name type="common">Bark spider</name>
    <name type="synonym">Caerostris bankana</name>
    <dbReference type="NCBI Taxonomy" id="172846"/>
    <lineage>
        <taxon>Eukaryota</taxon>
        <taxon>Metazoa</taxon>
        <taxon>Ecdysozoa</taxon>
        <taxon>Arthropoda</taxon>
        <taxon>Chelicerata</taxon>
        <taxon>Arachnida</taxon>
        <taxon>Araneae</taxon>
        <taxon>Araneomorphae</taxon>
        <taxon>Entelegynae</taxon>
        <taxon>Araneoidea</taxon>
        <taxon>Araneidae</taxon>
        <taxon>Caerostris</taxon>
    </lineage>
</organism>
<evidence type="ECO:0000256" key="1">
    <source>
        <dbReference type="SAM" id="MobiDB-lite"/>
    </source>
</evidence>
<feature type="region of interest" description="Disordered" evidence="1">
    <location>
        <begin position="18"/>
        <end position="37"/>
    </location>
</feature>
<gene>
    <name evidence="2" type="ORF">CEXT_248321</name>
</gene>
<accession>A0AAV4XIX3</accession>
<reference evidence="2 3" key="1">
    <citation type="submission" date="2021-06" db="EMBL/GenBank/DDBJ databases">
        <title>Caerostris extrusa draft genome.</title>
        <authorList>
            <person name="Kono N."/>
            <person name="Arakawa K."/>
        </authorList>
    </citation>
    <scope>NUCLEOTIDE SEQUENCE [LARGE SCALE GENOMIC DNA]</scope>
</reference>
<sequence length="139" mass="15844">MPRRNACISYQKKRISTGLSTSRAAQKNAFPRSNEQQNSIIPDQYQLGKFKIICFIGRISDFSYEEKKKSKEEFGVGGQLPTLTNPPEVPLLLLVDRERERENPRVGDIWLLEGKRSLFVELGKQMSSGIRRLSLVDSS</sequence>
<comment type="caution">
    <text evidence="2">The sequence shown here is derived from an EMBL/GenBank/DDBJ whole genome shotgun (WGS) entry which is preliminary data.</text>
</comment>
<evidence type="ECO:0000313" key="2">
    <source>
        <dbReference type="EMBL" id="GIY95136.1"/>
    </source>
</evidence>
<proteinExistence type="predicted"/>
<evidence type="ECO:0000313" key="3">
    <source>
        <dbReference type="Proteomes" id="UP001054945"/>
    </source>
</evidence>
<name>A0AAV4XIX3_CAEEX</name>